<reference evidence="8" key="2">
    <citation type="submission" date="2014-06" db="EMBL/GenBank/DDBJ databases">
        <authorList>
            <person name="Genoscope - CEA"/>
        </authorList>
    </citation>
    <scope>NUCLEOTIDE SEQUENCE</scope>
</reference>
<dbReference type="Proteomes" id="UP001295469">
    <property type="component" value="Chromosome C04"/>
</dbReference>
<sequence>MTTEKGVDPKLVIDKMVRQTDVNPNQGHLLIPFNQIVEKDFLNEAELNIIDEHQRGNSKKGVDDANLRRWDMMKTPYYALCHGWNDVVQGTKLKDKVGHILRLWSFHSQDGTKLYLAFFHQPPAPDMPQPQAQDQHPDQAMHTASSSSMALERDSGNLGQVIVDLNQPLVQDMAPLEDVQERHDSRTSAVYFHLGIGPQDMIAGLHRNQSLRRRRRTSSSGCGFN</sequence>
<feature type="region of interest" description="Disordered" evidence="6">
    <location>
        <begin position="122"/>
        <end position="147"/>
    </location>
</feature>
<evidence type="ECO:0000256" key="6">
    <source>
        <dbReference type="SAM" id="MobiDB-lite"/>
    </source>
</evidence>
<dbReference type="EMBL" id="HG994368">
    <property type="protein sequence ID" value="CAF1824274.1"/>
    <property type="molecule type" value="Genomic_DNA"/>
</dbReference>
<evidence type="ECO:0000313" key="7">
    <source>
        <dbReference type="EMBL" id="CAF1824274.1"/>
    </source>
</evidence>
<keyword evidence="4" id="KW-0804">Transcription</keyword>
<evidence type="ECO:0000256" key="2">
    <source>
        <dbReference type="ARBA" id="ARBA00023015"/>
    </source>
</evidence>
<dbReference type="EMBL" id="LK045620">
    <property type="protein sequence ID" value="CDY71384.1"/>
    <property type="molecule type" value="Genomic_DNA"/>
</dbReference>
<reference evidence="7" key="3">
    <citation type="submission" date="2021-01" db="EMBL/GenBank/DDBJ databases">
        <authorList>
            <consortium name="Genoscope - CEA"/>
            <person name="William W."/>
        </authorList>
    </citation>
    <scope>NUCLEOTIDE SEQUENCE</scope>
</reference>
<dbReference type="Gene3D" id="2.40.330.10">
    <property type="entry name" value="DNA-binding pseudobarrel domain"/>
    <property type="match status" value="1"/>
</dbReference>
<dbReference type="Pfam" id="PF03754">
    <property type="entry name" value="At2g31720-like"/>
    <property type="match status" value="1"/>
</dbReference>
<evidence type="ECO:0000313" key="8">
    <source>
        <dbReference type="EMBL" id="CDY71384.1"/>
    </source>
</evidence>
<dbReference type="PANTHER" id="PTHR31541">
    <property type="entry name" value="B3 DOMAIN PLANT PROTEIN-RELATED"/>
    <property type="match status" value="1"/>
</dbReference>
<dbReference type="PaxDb" id="3708-A0A078JXD6"/>
<keyword evidence="2" id="KW-0805">Transcription regulation</keyword>
<reference evidence="8" key="1">
    <citation type="journal article" date="2014" name="Science">
        <title>Plant genetics. Early allopolyploid evolution in the post-Neolithic Brassica napus oilseed genome.</title>
        <authorList>
            <person name="Chalhoub B."/>
            <person name="Denoeud F."/>
            <person name="Liu S."/>
            <person name="Parkin I.A."/>
            <person name="Tang H."/>
            <person name="Wang X."/>
            <person name="Chiquet J."/>
            <person name="Belcram H."/>
            <person name="Tong C."/>
            <person name="Samans B."/>
            <person name="Correa M."/>
            <person name="Da Silva C."/>
            <person name="Just J."/>
            <person name="Falentin C."/>
            <person name="Koh C.S."/>
            <person name="Le Clainche I."/>
            <person name="Bernard M."/>
            <person name="Bento P."/>
            <person name="Noel B."/>
            <person name="Labadie K."/>
            <person name="Alberti A."/>
            <person name="Charles M."/>
            <person name="Arnaud D."/>
            <person name="Guo H."/>
            <person name="Daviaud C."/>
            <person name="Alamery S."/>
            <person name="Jabbari K."/>
            <person name="Zhao M."/>
            <person name="Edger P.P."/>
            <person name="Chelaifa H."/>
            <person name="Tack D."/>
            <person name="Lassalle G."/>
            <person name="Mestiri I."/>
            <person name="Schnel N."/>
            <person name="Le Paslier M.C."/>
            <person name="Fan G."/>
            <person name="Renault V."/>
            <person name="Bayer P.E."/>
            <person name="Golicz A.A."/>
            <person name="Manoli S."/>
            <person name="Lee T.H."/>
            <person name="Thi V.H."/>
            <person name="Chalabi S."/>
            <person name="Hu Q."/>
            <person name="Fan C."/>
            <person name="Tollenaere R."/>
            <person name="Lu Y."/>
            <person name="Battail C."/>
            <person name="Shen J."/>
            <person name="Sidebottom C.H."/>
            <person name="Wang X."/>
            <person name="Canaguier A."/>
            <person name="Chauveau A."/>
            <person name="Berard A."/>
            <person name="Deniot G."/>
            <person name="Guan M."/>
            <person name="Liu Z."/>
            <person name="Sun F."/>
            <person name="Lim Y.P."/>
            <person name="Lyons E."/>
            <person name="Town C.D."/>
            <person name="Bancroft I."/>
            <person name="Wang X."/>
            <person name="Meng J."/>
            <person name="Ma J."/>
            <person name="Pires J.C."/>
            <person name="King G.J."/>
            <person name="Brunel D."/>
            <person name="Delourme R."/>
            <person name="Renard M."/>
            <person name="Aury J.M."/>
            <person name="Adams K.L."/>
            <person name="Batley J."/>
            <person name="Snowdon R.J."/>
            <person name="Tost J."/>
            <person name="Edwards D."/>
            <person name="Zhou Y."/>
            <person name="Hua W."/>
            <person name="Sharpe A.G."/>
            <person name="Paterson A.H."/>
            <person name="Guan C."/>
            <person name="Wincker P."/>
        </authorList>
    </citation>
    <scope>NUCLEOTIDE SEQUENCE [LARGE SCALE GENOMIC DNA]</scope>
</reference>
<keyword evidence="5" id="KW-0539">Nucleus</keyword>
<evidence type="ECO:0000256" key="5">
    <source>
        <dbReference type="ARBA" id="ARBA00023242"/>
    </source>
</evidence>
<gene>
    <name evidence="8" type="primary">BnaC04g54200D</name>
    <name evidence="7" type="ORF">DARMORV10_C04P17910.1</name>
    <name evidence="8" type="ORF">GSBRNA2T00014549001</name>
</gene>
<feature type="compositionally biased region" description="Low complexity" evidence="6">
    <location>
        <begin position="129"/>
        <end position="142"/>
    </location>
</feature>
<dbReference type="PANTHER" id="PTHR31541:SF61">
    <property type="entry name" value="TF-B3 DOMAIN-CONTAINING PROTEIN"/>
    <property type="match status" value="1"/>
</dbReference>
<keyword evidence="3" id="KW-0238">DNA-binding</keyword>
<accession>A0A078JXD6</accession>
<dbReference type="InterPro" id="IPR015300">
    <property type="entry name" value="DNA-bd_pseudobarrel_sf"/>
</dbReference>
<protein>
    <submittedName>
        <fullName evidence="7">(rape) hypothetical protein</fullName>
    </submittedName>
    <submittedName>
        <fullName evidence="8">BnaC04g54200D protein</fullName>
    </submittedName>
</protein>
<evidence type="ECO:0000256" key="4">
    <source>
        <dbReference type="ARBA" id="ARBA00023163"/>
    </source>
</evidence>
<proteinExistence type="predicted"/>
<dbReference type="GO" id="GO:0005634">
    <property type="term" value="C:nucleus"/>
    <property type="evidence" value="ECO:0007669"/>
    <property type="project" value="UniProtKB-SubCell"/>
</dbReference>
<organism evidence="8">
    <name type="scientific">Brassica napus</name>
    <name type="common">Rape</name>
    <dbReference type="NCBI Taxonomy" id="3708"/>
    <lineage>
        <taxon>Eukaryota</taxon>
        <taxon>Viridiplantae</taxon>
        <taxon>Streptophyta</taxon>
        <taxon>Embryophyta</taxon>
        <taxon>Tracheophyta</taxon>
        <taxon>Spermatophyta</taxon>
        <taxon>Magnoliopsida</taxon>
        <taxon>eudicotyledons</taxon>
        <taxon>Gunneridae</taxon>
        <taxon>Pentapetalae</taxon>
        <taxon>rosids</taxon>
        <taxon>malvids</taxon>
        <taxon>Brassicales</taxon>
        <taxon>Brassicaceae</taxon>
        <taxon>Brassiceae</taxon>
        <taxon>Brassica</taxon>
    </lineage>
</organism>
<dbReference type="GO" id="GO:0003677">
    <property type="term" value="F:DNA binding"/>
    <property type="evidence" value="ECO:0007669"/>
    <property type="project" value="UniProtKB-KW"/>
</dbReference>
<evidence type="ECO:0000256" key="1">
    <source>
        <dbReference type="ARBA" id="ARBA00004123"/>
    </source>
</evidence>
<evidence type="ECO:0000256" key="3">
    <source>
        <dbReference type="ARBA" id="ARBA00023125"/>
    </source>
</evidence>
<name>A0A078JXD6_BRANA</name>
<dbReference type="InterPro" id="IPR005508">
    <property type="entry name" value="At2g31720-like"/>
</dbReference>
<dbReference type="AlphaFoldDB" id="A0A078JXD6"/>
<comment type="subcellular location">
    <subcellularLocation>
        <location evidence="1">Nucleus</location>
    </subcellularLocation>
</comment>
<dbReference type="Gramene" id="CDY71384">
    <property type="protein sequence ID" value="CDY71384"/>
    <property type="gene ID" value="GSBRNA2T00014549001"/>
</dbReference>